<gene>
    <name evidence="1" type="ORF">DK389_09715</name>
</gene>
<accession>A0A2U8W538</accession>
<dbReference type="RefSeq" id="WP_109889169.1">
    <property type="nucleotide sequence ID" value="NZ_CP029550.1"/>
</dbReference>
<dbReference type="OrthoDB" id="7864523at2"/>
<organism evidence="1 2">
    <name type="scientific">Methylobacterium durans</name>
    <dbReference type="NCBI Taxonomy" id="2202825"/>
    <lineage>
        <taxon>Bacteria</taxon>
        <taxon>Pseudomonadati</taxon>
        <taxon>Pseudomonadota</taxon>
        <taxon>Alphaproteobacteria</taxon>
        <taxon>Hyphomicrobiales</taxon>
        <taxon>Methylobacteriaceae</taxon>
        <taxon>Methylobacterium</taxon>
    </lineage>
</organism>
<dbReference type="Proteomes" id="UP000245926">
    <property type="component" value="Chromosome"/>
</dbReference>
<dbReference type="KEGG" id="mets:DK389_09715"/>
<dbReference type="EMBL" id="CP029550">
    <property type="protein sequence ID" value="AWN40751.1"/>
    <property type="molecule type" value="Genomic_DNA"/>
</dbReference>
<evidence type="ECO:0000313" key="2">
    <source>
        <dbReference type="Proteomes" id="UP000245926"/>
    </source>
</evidence>
<reference evidence="2" key="1">
    <citation type="submission" date="2018-05" db="EMBL/GenBank/DDBJ databases">
        <title>Complete Genome Sequence of Methylobacterium sp. 17SD2-17.</title>
        <authorList>
            <person name="Srinivasan S."/>
        </authorList>
    </citation>
    <scope>NUCLEOTIDE SEQUENCE [LARGE SCALE GENOMIC DNA]</scope>
    <source>
        <strain evidence="2">17SD2-17</strain>
    </source>
</reference>
<protein>
    <submittedName>
        <fullName evidence="1">Uncharacterized protein</fullName>
    </submittedName>
</protein>
<evidence type="ECO:0000313" key="1">
    <source>
        <dbReference type="EMBL" id="AWN40751.1"/>
    </source>
</evidence>
<dbReference type="AlphaFoldDB" id="A0A2U8W538"/>
<sequence length="86" mass="9341">MVIKSRELELSPLSGPVTQDGITVEVKIYRFVGDAGEWALEVVDQDDGSTVWNELFATDADAFQAFKAAVAEDGIASFLEPPDTLH</sequence>
<keyword evidence="2" id="KW-1185">Reference proteome</keyword>
<proteinExistence type="predicted"/>
<name>A0A2U8W538_9HYPH</name>